<dbReference type="Proteomes" id="UP000008021">
    <property type="component" value="Chromosome 10"/>
</dbReference>
<dbReference type="AlphaFoldDB" id="A0A0E0EYN4"/>
<sequence>MKRHNAAEVPVPVSYGGERDEKTGSKVDKMGGGAARRWRSGGCCSRLWLVLVVFATVTMLLRHRYDSGLGHGAATVVRIEPVHRKVKPADRGGARPSFSDSGSAKPVTVDHKSATTDSSTGTESDGGGEPSSASSSLPAAAHPFSRALAAAGDKGDRCGGRYVYVQELPPRFNTDMVKNCVALFPWKDMCKFTANGGFGPPMSGGGGVFQETGWYNSDKYTVDIIFHERMRRYECLTGDPSLAAAVYVPFFAGLEVWRHLWGFNATARDAMALEVVDIITSRPEWRAMGGRDHFFTAGLITWDFRRLADGDAGWGSKLFSLPAIKNMTALVVEASPWHLNDAAIPFPTAFHPESDEAVFVWQDKVRRLERPWLFSFAGAARPGSAKSIRSELITQCRASSACSLMECRDGPSNKCGSAASYMRLFQSSTFCLQPQGDSYTRKSAFDAMLAGCIPVFFHPGTAYVQYTWHLPRNHADYSVYISEDDVRRNASIEERLRRISPAAVERMRETVISLIPAVVYAQPSSRLDTMKDAFDVAVDAIVDKVTRLRRDIVDGRGEEEKLEMYSWKNHADYSVYISEDDVRRNASIEERLRRISPAAVERMRETVVSLIPAVVYAQPSSRLDTMKDAFDVAVDAIVDKVTRLRRDIVDGRGEEEKLEMYSWKYPLLREGQKVEDPHEWDSLFAFA</sequence>
<comment type="similarity">
    <text evidence="2">Belongs to the glycosyltransferase 47 family.</text>
</comment>
<dbReference type="Gramene" id="OMERI10G09330.1">
    <property type="protein sequence ID" value="OMERI10G09330.1"/>
    <property type="gene ID" value="OMERI10G09330"/>
</dbReference>
<dbReference type="HOGENOM" id="CLU_012659_2_0_1"/>
<organism evidence="9">
    <name type="scientific">Oryza meridionalis</name>
    <dbReference type="NCBI Taxonomy" id="40149"/>
    <lineage>
        <taxon>Eukaryota</taxon>
        <taxon>Viridiplantae</taxon>
        <taxon>Streptophyta</taxon>
        <taxon>Embryophyta</taxon>
        <taxon>Tracheophyta</taxon>
        <taxon>Spermatophyta</taxon>
        <taxon>Magnoliopsida</taxon>
        <taxon>Liliopsida</taxon>
        <taxon>Poales</taxon>
        <taxon>Poaceae</taxon>
        <taxon>BOP clade</taxon>
        <taxon>Oryzoideae</taxon>
        <taxon>Oryzeae</taxon>
        <taxon>Oryzinae</taxon>
        <taxon>Oryza</taxon>
    </lineage>
</organism>
<evidence type="ECO:0000256" key="7">
    <source>
        <dbReference type="SAM" id="Phobius"/>
    </source>
</evidence>
<keyword evidence="5" id="KW-0333">Golgi apparatus</keyword>
<protein>
    <recommendedName>
        <fullName evidence="8">Exostosin GT47 domain-containing protein</fullName>
    </recommendedName>
</protein>
<keyword evidence="4" id="KW-0735">Signal-anchor</keyword>
<dbReference type="PANTHER" id="PTHR11062:SF387">
    <property type="entry name" value="OS10G0459700 PROTEIN"/>
    <property type="match status" value="1"/>
</dbReference>
<proteinExistence type="inferred from homology"/>
<dbReference type="PANTHER" id="PTHR11062">
    <property type="entry name" value="EXOSTOSIN HEPARAN SULFATE GLYCOSYLTRANSFERASE -RELATED"/>
    <property type="match status" value="1"/>
</dbReference>
<accession>A0A0E0EYN4</accession>
<feature type="compositionally biased region" description="Basic and acidic residues" evidence="6">
    <location>
        <begin position="17"/>
        <end position="29"/>
    </location>
</feature>
<keyword evidence="10" id="KW-1185">Reference proteome</keyword>
<dbReference type="STRING" id="40149.A0A0E0EYN4"/>
<reference evidence="9" key="1">
    <citation type="submission" date="2015-04" db="UniProtKB">
        <authorList>
            <consortium name="EnsemblPlants"/>
        </authorList>
    </citation>
    <scope>IDENTIFICATION</scope>
</reference>
<evidence type="ECO:0000256" key="2">
    <source>
        <dbReference type="ARBA" id="ARBA00010271"/>
    </source>
</evidence>
<evidence type="ECO:0000256" key="5">
    <source>
        <dbReference type="ARBA" id="ARBA00023034"/>
    </source>
</evidence>
<evidence type="ECO:0000259" key="8">
    <source>
        <dbReference type="Pfam" id="PF03016"/>
    </source>
</evidence>
<comment type="subcellular location">
    <subcellularLocation>
        <location evidence="1">Golgi apparatus membrane</location>
        <topology evidence="1">Single-pass type II membrane protein</topology>
    </subcellularLocation>
</comment>
<feature type="region of interest" description="Disordered" evidence="6">
    <location>
        <begin position="84"/>
        <end position="138"/>
    </location>
</feature>
<evidence type="ECO:0000256" key="1">
    <source>
        <dbReference type="ARBA" id="ARBA00004323"/>
    </source>
</evidence>
<dbReference type="GO" id="GO:0016757">
    <property type="term" value="F:glycosyltransferase activity"/>
    <property type="evidence" value="ECO:0007669"/>
    <property type="project" value="UniProtKB-KW"/>
</dbReference>
<keyword evidence="3" id="KW-0328">Glycosyltransferase</keyword>
<feature type="compositionally biased region" description="Basic and acidic residues" evidence="6">
    <location>
        <begin position="84"/>
        <end position="93"/>
    </location>
</feature>
<keyword evidence="7" id="KW-0472">Membrane</keyword>
<keyword evidence="7" id="KW-0812">Transmembrane</keyword>
<feature type="transmembrane region" description="Helical" evidence="7">
    <location>
        <begin position="47"/>
        <end position="65"/>
    </location>
</feature>
<evidence type="ECO:0000313" key="9">
    <source>
        <dbReference type="EnsemblPlants" id="OMERI10G09330.1"/>
    </source>
</evidence>
<evidence type="ECO:0000256" key="3">
    <source>
        <dbReference type="ARBA" id="ARBA00022676"/>
    </source>
</evidence>
<evidence type="ECO:0000256" key="4">
    <source>
        <dbReference type="ARBA" id="ARBA00022968"/>
    </source>
</evidence>
<evidence type="ECO:0000313" key="10">
    <source>
        <dbReference type="Proteomes" id="UP000008021"/>
    </source>
</evidence>
<dbReference type="InterPro" id="IPR040911">
    <property type="entry name" value="Exostosin_GT47"/>
</dbReference>
<dbReference type="eggNOG" id="KOG1021">
    <property type="taxonomic scope" value="Eukaryota"/>
</dbReference>
<feature type="domain" description="Exostosin GT47" evidence="8">
    <location>
        <begin position="158"/>
        <end position="495"/>
    </location>
</feature>
<dbReference type="GO" id="GO:0000139">
    <property type="term" value="C:Golgi membrane"/>
    <property type="evidence" value="ECO:0007669"/>
    <property type="project" value="UniProtKB-SubCell"/>
</dbReference>
<dbReference type="EnsemblPlants" id="OMERI10G09330.1">
    <property type="protein sequence ID" value="OMERI10G09330.1"/>
    <property type="gene ID" value="OMERI10G09330"/>
</dbReference>
<feature type="region of interest" description="Disordered" evidence="6">
    <location>
        <begin position="1"/>
        <end position="35"/>
    </location>
</feature>
<name>A0A0E0EYN4_9ORYZ</name>
<keyword evidence="7" id="KW-1133">Transmembrane helix</keyword>
<dbReference type="Pfam" id="PF03016">
    <property type="entry name" value="Exostosin_GT47"/>
    <property type="match status" value="1"/>
</dbReference>
<evidence type="ECO:0000256" key="6">
    <source>
        <dbReference type="SAM" id="MobiDB-lite"/>
    </source>
</evidence>
<dbReference type="InterPro" id="IPR004263">
    <property type="entry name" value="Exostosin"/>
</dbReference>
<keyword evidence="3" id="KW-0808">Transferase</keyword>
<reference evidence="9" key="2">
    <citation type="submission" date="2018-05" db="EMBL/GenBank/DDBJ databases">
        <title>OmerRS3 (Oryza meridionalis Reference Sequence Version 3).</title>
        <authorList>
            <person name="Zhang J."/>
            <person name="Kudrna D."/>
            <person name="Lee S."/>
            <person name="Talag J."/>
            <person name="Welchert J."/>
            <person name="Wing R.A."/>
        </authorList>
    </citation>
    <scope>NUCLEOTIDE SEQUENCE [LARGE SCALE GENOMIC DNA]</scope>
    <source>
        <strain evidence="9">cv. OR44</strain>
    </source>
</reference>